<protein>
    <submittedName>
        <fullName evidence="2">Unnamed protein product</fullName>
    </submittedName>
</protein>
<gene>
    <name evidence="2" type="ORF">Pfra01_000529000</name>
</gene>
<evidence type="ECO:0000256" key="1">
    <source>
        <dbReference type="SAM" id="MobiDB-lite"/>
    </source>
</evidence>
<dbReference type="Proteomes" id="UP001165121">
    <property type="component" value="Unassembled WGS sequence"/>
</dbReference>
<comment type="caution">
    <text evidence="2">The sequence shown here is derived from an EMBL/GenBank/DDBJ whole genome shotgun (WGS) entry which is preliminary data.</text>
</comment>
<dbReference type="AlphaFoldDB" id="A0A9W6X1M8"/>
<keyword evidence="3" id="KW-1185">Reference proteome</keyword>
<dbReference type="EMBL" id="BSXT01000425">
    <property type="protein sequence ID" value="GMF27077.1"/>
    <property type="molecule type" value="Genomic_DNA"/>
</dbReference>
<reference evidence="2" key="1">
    <citation type="submission" date="2023-04" db="EMBL/GenBank/DDBJ databases">
        <title>Phytophthora fragariaefolia NBRC 109709.</title>
        <authorList>
            <person name="Ichikawa N."/>
            <person name="Sato H."/>
            <person name="Tonouchi N."/>
        </authorList>
    </citation>
    <scope>NUCLEOTIDE SEQUENCE</scope>
    <source>
        <strain evidence="2">NBRC 109709</strain>
    </source>
</reference>
<evidence type="ECO:0000313" key="3">
    <source>
        <dbReference type="Proteomes" id="UP001165121"/>
    </source>
</evidence>
<organism evidence="2 3">
    <name type="scientific">Phytophthora fragariaefolia</name>
    <dbReference type="NCBI Taxonomy" id="1490495"/>
    <lineage>
        <taxon>Eukaryota</taxon>
        <taxon>Sar</taxon>
        <taxon>Stramenopiles</taxon>
        <taxon>Oomycota</taxon>
        <taxon>Peronosporomycetes</taxon>
        <taxon>Peronosporales</taxon>
        <taxon>Peronosporaceae</taxon>
        <taxon>Phytophthora</taxon>
    </lineage>
</organism>
<name>A0A9W6X1M8_9STRA</name>
<feature type="compositionally biased region" description="Polar residues" evidence="1">
    <location>
        <begin position="1"/>
        <end position="14"/>
    </location>
</feature>
<accession>A0A9W6X1M8</accession>
<sequence>MSIGTLGSETSTVMPATVPVASRDSGESRLARGPEELNQFVASRLEPAIGSEIPQLEVRYKNLSVSADINDCVDVRLGSHGKIQYSRTNGCSNLPSATSSKQKPLGHINVCLDRRALE</sequence>
<feature type="region of interest" description="Disordered" evidence="1">
    <location>
        <begin position="1"/>
        <end position="32"/>
    </location>
</feature>
<evidence type="ECO:0000313" key="2">
    <source>
        <dbReference type="EMBL" id="GMF27077.1"/>
    </source>
</evidence>
<dbReference type="OrthoDB" id="128790at2759"/>
<proteinExistence type="predicted"/>